<dbReference type="PATRIC" id="fig|121290.4.peg.758"/>
<protein>
    <submittedName>
        <fullName evidence="5">Membrane-bound lytic murein transglycosylase B</fullName>
        <ecNumber evidence="5">3.2.1.-</ecNumber>
    </submittedName>
</protein>
<sequence length="469" mass="51829">MNALKFCTAIAAVAFIFGAGYPAQAQKEPSPAFRTEPPPKEASRSAPLPNLPQAAAADSRSLVQVAANSRVQPVTSHETHPEKRAPYPPPNDNCKNTKSFDAWKRDFRKLAAERGLSNRSVAIVDGTQLNPTIIQRDRKQSFFAMSFLDFQKRLATQNRVVSGKRKIAQHSDTFDRAAKEFGVPASVITGFWALESDFGAGMGKFPIMPALVTLAYDCRRSYMFTEELIAALQIIERGDMTPSTMIGSWAGEIGQTQFLPTRYLDYAIDYDGDGRIDLFSNDRDVIGSTANYMKNLGWRSNEPWLEEVRVTRDLPWDQADLAIKLPRSQWAQWGIKYPNGSPVASDDLQASLLLPMGRFGPAFLAYPNFDIYTEWNNSLNYATTAAYLSTRIDGAGAMGMGRGDTNGLDFEGTKELQRQLVARGYDVGKVDGLAGAKTRAAVKDVQIKFGLPADSFATPELLNALRRNR</sequence>
<evidence type="ECO:0000256" key="1">
    <source>
        <dbReference type="SAM" id="MobiDB-lite"/>
    </source>
</evidence>
<dbReference type="InterPro" id="IPR036366">
    <property type="entry name" value="PGBDSf"/>
</dbReference>
<dbReference type="Pfam" id="PF01471">
    <property type="entry name" value="PG_binding_1"/>
    <property type="match status" value="1"/>
</dbReference>
<accession>A0A109B919</accession>
<organism evidence="5 6">
    <name type="scientific">Hyphomicrobium sulfonivorans</name>
    <dbReference type="NCBI Taxonomy" id="121290"/>
    <lineage>
        <taxon>Bacteria</taxon>
        <taxon>Pseudomonadati</taxon>
        <taxon>Pseudomonadota</taxon>
        <taxon>Alphaproteobacteria</taxon>
        <taxon>Hyphomicrobiales</taxon>
        <taxon>Hyphomicrobiaceae</taxon>
        <taxon>Hyphomicrobium</taxon>
    </lineage>
</organism>
<dbReference type="CDD" id="cd13399">
    <property type="entry name" value="Slt35-like"/>
    <property type="match status" value="1"/>
</dbReference>
<dbReference type="OrthoDB" id="9808544at2"/>
<dbReference type="InterPro" id="IPR031304">
    <property type="entry name" value="SLT_2"/>
</dbReference>
<reference evidence="5 6" key="1">
    <citation type="submission" date="2015-10" db="EMBL/GenBank/DDBJ databases">
        <title>Transcriptomic analysis of a linuron degrading triple-species bacterial consortium.</title>
        <authorList>
            <person name="Albers P."/>
        </authorList>
    </citation>
    <scope>NUCLEOTIDE SEQUENCE [LARGE SCALE GENOMIC DNA]</scope>
    <source>
        <strain evidence="5 6">WDL6</strain>
    </source>
</reference>
<dbReference type="InterPro" id="IPR043426">
    <property type="entry name" value="MltB-like"/>
</dbReference>
<dbReference type="Proteomes" id="UP000059074">
    <property type="component" value="Unassembled WGS sequence"/>
</dbReference>
<feature type="domain" description="Peptidoglycan binding-like" evidence="3">
    <location>
        <begin position="413"/>
        <end position="465"/>
    </location>
</feature>
<dbReference type="InterPro" id="IPR023346">
    <property type="entry name" value="Lysozyme-like_dom_sf"/>
</dbReference>
<dbReference type="InterPro" id="IPR036365">
    <property type="entry name" value="PGBD-like_sf"/>
</dbReference>
<dbReference type="NCBIfam" id="TIGR02283">
    <property type="entry name" value="MltB_2"/>
    <property type="match status" value="1"/>
</dbReference>
<evidence type="ECO:0000313" key="5">
    <source>
        <dbReference type="EMBL" id="KWT64314.1"/>
    </source>
</evidence>
<feature type="domain" description="Transglycosylase SLT" evidence="4">
    <location>
        <begin position="99"/>
        <end position="389"/>
    </location>
</feature>
<dbReference type="STRING" id="121290.APY04_3326"/>
<feature type="signal peptide" evidence="2">
    <location>
        <begin position="1"/>
        <end position="25"/>
    </location>
</feature>
<dbReference type="EMBL" id="LMTR01000093">
    <property type="protein sequence ID" value="KWT64314.1"/>
    <property type="molecule type" value="Genomic_DNA"/>
</dbReference>
<proteinExistence type="predicted"/>
<name>A0A109B919_HYPSL</name>
<evidence type="ECO:0000259" key="3">
    <source>
        <dbReference type="Pfam" id="PF01471"/>
    </source>
</evidence>
<feature type="chain" id="PRO_5007132470" evidence="2">
    <location>
        <begin position="26"/>
        <end position="469"/>
    </location>
</feature>
<dbReference type="RefSeq" id="WP_083509874.1">
    <property type="nucleotide sequence ID" value="NZ_LMTR01000093.1"/>
</dbReference>
<dbReference type="InterPro" id="IPR011970">
    <property type="entry name" value="MltB_2"/>
</dbReference>
<keyword evidence="2" id="KW-0732">Signal</keyword>
<keyword evidence="5" id="KW-0326">Glycosidase</keyword>
<evidence type="ECO:0000313" key="6">
    <source>
        <dbReference type="Proteomes" id="UP000059074"/>
    </source>
</evidence>
<dbReference type="PANTHER" id="PTHR30163:SF8">
    <property type="entry name" value="LYTIC MUREIN TRANSGLYCOSYLASE"/>
    <property type="match status" value="1"/>
</dbReference>
<gene>
    <name evidence="5" type="ORF">APY04_3326</name>
</gene>
<dbReference type="FunFam" id="1.10.8.350:FF:000001">
    <property type="entry name" value="Lytic murein transglycosylase B"/>
    <property type="match status" value="1"/>
</dbReference>
<dbReference type="GO" id="GO:0009253">
    <property type="term" value="P:peptidoglycan catabolic process"/>
    <property type="evidence" value="ECO:0007669"/>
    <property type="project" value="TreeGrafter"/>
</dbReference>
<dbReference type="EC" id="3.2.1.-" evidence="5"/>
<dbReference type="Pfam" id="PF13406">
    <property type="entry name" value="SLT_2"/>
    <property type="match status" value="1"/>
</dbReference>
<dbReference type="GO" id="GO:0008933">
    <property type="term" value="F:peptidoglycan lytic transglycosylase activity"/>
    <property type="evidence" value="ECO:0007669"/>
    <property type="project" value="TreeGrafter"/>
</dbReference>
<dbReference type="AlphaFoldDB" id="A0A109B919"/>
<dbReference type="Gene3D" id="1.10.101.10">
    <property type="entry name" value="PGBD-like superfamily/PGBD"/>
    <property type="match status" value="1"/>
</dbReference>
<feature type="compositionally biased region" description="Polar residues" evidence="1">
    <location>
        <begin position="66"/>
        <end position="76"/>
    </location>
</feature>
<keyword evidence="6" id="KW-1185">Reference proteome</keyword>
<dbReference type="Gene3D" id="1.10.530.10">
    <property type="match status" value="1"/>
</dbReference>
<comment type="caution">
    <text evidence="5">The sequence shown here is derived from an EMBL/GenBank/DDBJ whole genome shotgun (WGS) entry which is preliminary data.</text>
</comment>
<dbReference type="SUPFAM" id="SSF53955">
    <property type="entry name" value="Lysozyme-like"/>
    <property type="match status" value="1"/>
</dbReference>
<dbReference type="Gene3D" id="1.10.8.350">
    <property type="entry name" value="Bacterial muramidase"/>
    <property type="match status" value="1"/>
</dbReference>
<dbReference type="InterPro" id="IPR002477">
    <property type="entry name" value="Peptidoglycan-bd-like"/>
</dbReference>
<dbReference type="PANTHER" id="PTHR30163">
    <property type="entry name" value="MEMBRANE-BOUND LYTIC MUREIN TRANSGLYCOSYLASE B"/>
    <property type="match status" value="1"/>
</dbReference>
<keyword evidence="5" id="KW-0378">Hydrolase</keyword>
<evidence type="ECO:0000259" key="4">
    <source>
        <dbReference type="Pfam" id="PF13406"/>
    </source>
</evidence>
<dbReference type="SUPFAM" id="SSF47090">
    <property type="entry name" value="PGBD-like"/>
    <property type="match status" value="1"/>
</dbReference>
<feature type="compositionally biased region" description="Low complexity" evidence="1">
    <location>
        <begin position="46"/>
        <end position="57"/>
    </location>
</feature>
<dbReference type="GO" id="GO:0016798">
    <property type="term" value="F:hydrolase activity, acting on glycosyl bonds"/>
    <property type="evidence" value="ECO:0007669"/>
    <property type="project" value="UniProtKB-KW"/>
</dbReference>
<feature type="region of interest" description="Disordered" evidence="1">
    <location>
        <begin position="26"/>
        <end position="96"/>
    </location>
</feature>
<evidence type="ECO:0000256" key="2">
    <source>
        <dbReference type="SAM" id="SignalP"/>
    </source>
</evidence>